<dbReference type="RefSeq" id="WP_151600301.1">
    <property type="nucleotide sequence ID" value="NZ_WBMS02000072.1"/>
</dbReference>
<dbReference type="Pfam" id="PF00797">
    <property type="entry name" value="Acetyltransf_2"/>
    <property type="match status" value="1"/>
</dbReference>
<dbReference type="PANTHER" id="PTHR11786:SF0">
    <property type="entry name" value="ARYLAMINE N-ACETYLTRANSFERASE 4-RELATED"/>
    <property type="match status" value="1"/>
</dbReference>
<protein>
    <submittedName>
        <fullName evidence="2">Acetyltransferase</fullName>
    </submittedName>
</protein>
<dbReference type="PANTHER" id="PTHR11786">
    <property type="entry name" value="N-HYDROXYARYLAMINE O-ACETYLTRANSFERASE"/>
    <property type="match status" value="1"/>
</dbReference>
<dbReference type="SUPFAM" id="SSF54001">
    <property type="entry name" value="Cysteine proteinases"/>
    <property type="match status" value="1"/>
</dbReference>
<evidence type="ECO:0000313" key="2">
    <source>
        <dbReference type="EMBL" id="MWA07386.1"/>
    </source>
</evidence>
<dbReference type="Proteomes" id="UP000462055">
    <property type="component" value="Unassembled WGS sequence"/>
</dbReference>
<accession>A0A6I4MYF8</accession>
<comment type="caution">
    <text evidence="2">The sequence shown here is derived from an EMBL/GenBank/DDBJ whole genome shotgun (WGS) entry which is preliminary data.</text>
</comment>
<evidence type="ECO:0000313" key="3">
    <source>
        <dbReference type="Proteomes" id="UP000462055"/>
    </source>
</evidence>
<dbReference type="GO" id="GO:0016407">
    <property type="term" value="F:acetyltransferase activity"/>
    <property type="evidence" value="ECO:0007669"/>
    <property type="project" value="InterPro"/>
</dbReference>
<sequence>MGFDAGTYLEALGHRGPAAPTLETLRLLHHRHLRTFPYDSALNAGRGTALWAGVDIDPDAAFDEIVVGGRGGVCYELNGLFRVLLEELGFDVGVFGAGIRQMDGSFGPDLEHVFNHARLGGELYLVDVGFVGPSYLEPLRVTAEVQRQHGSRFRVVPADGYRVVERCGRSGAWQPVYRFRDKPRDLAEWQDPSAELEAFARALAGAGILVRGRSSATGQRVLIGKRLLTVDDGHETVRVLTDPAEHERVVAEILGSPAAAAATANTTTAAGTGR</sequence>
<evidence type="ECO:0000256" key="1">
    <source>
        <dbReference type="ARBA" id="ARBA00006547"/>
    </source>
</evidence>
<dbReference type="AlphaFoldDB" id="A0A6I4MYF8"/>
<proteinExistence type="inferred from homology"/>
<gene>
    <name evidence="2" type="ORF">F8568_045095</name>
</gene>
<dbReference type="InterPro" id="IPR038765">
    <property type="entry name" value="Papain-like_cys_pep_sf"/>
</dbReference>
<dbReference type="EMBL" id="WBMS02000072">
    <property type="protein sequence ID" value="MWA07386.1"/>
    <property type="molecule type" value="Genomic_DNA"/>
</dbReference>
<organism evidence="2 3">
    <name type="scientific">Actinomadura physcomitrii</name>
    <dbReference type="NCBI Taxonomy" id="2650748"/>
    <lineage>
        <taxon>Bacteria</taxon>
        <taxon>Bacillati</taxon>
        <taxon>Actinomycetota</taxon>
        <taxon>Actinomycetes</taxon>
        <taxon>Streptosporangiales</taxon>
        <taxon>Thermomonosporaceae</taxon>
        <taxon>Actinomadura</taxon>
    </lineage>
</organism>
<dbReference type="Gene3D" id="2.40.128.150">
    <property type="entry name" value="Cysteine proteinases"/>
    <property type="match status" value="1"/>
</dbReference>
<keyword evidence="3" id="KW-1185">Reference proteome</keyword>
<comment type="similarity">
    <text evidence="1">Belongs to the arylamine N-acetyltransferase family.</text>
</comment>
<dbReference type="Gene3D" id="3.30.2140.10">
    <property type="entry name" value="Arylamine N-acetyltransferase"/>
    <property type="match status" value="1"/>
</dbReference>
<dbReference type="InterPro" id="IPR001447">
    <property type="entry name" value="Arylamine_N-AcTrfase"/>
</dbReference>
<name>A0A6I4MYF8_9ACTN</name>
<reference evidence="2" key="1">
    <citation type="submission" date="2019-12" db="EMBL/GenBank/DDBJ databases">
        <title>Actinomadura physcomitrii sp. nov., a novel actinomycete isolated from moss [Physcomitrium sphaericum (Ludw) Fuernr].</title>
        <authorList>
            <person name="Zhuang X."/>
        </authorList>
    </citation>
    <scope>NUCLEOTIDE SEQUENCE [LARGE SCALE GENOMIC DNA]</scope>
    <source>
        <strain evidence="2">LD22</strain>
    </source>
</reference>